<keyword evidence="6" id="KW-1185">Reference proteome</keyword>
<evidence type="ECO:0000313" key="6">
    <source>
        <dbReference type="Proteomes" id="UP000199455"/>
    </source>
</evidence>
<dbReference type="PANTHER" id="PTHR46796:SF13">
    <property type="entry name" value="HTH-TYPE TRANSCRIPTIONAL ACTIVATOR RHAS"/>
    <property type="match status" value="1"/>
</dbReference>
<evidence type="ECO:0000256" key="1">
    <source>
        <dbReference type="ARBA" id="ARBA00023015"/>
    </source>
</evidence>
<dbReference type="EMBL" id="FMZH01000024">
    <property type="protein sequence ID" value="SDE48054.1"/>
    <property type="molecule type" value="Genomic_DNA"/>
</dbReference>
<dbReference type="Gene3D" id="1.10.10.60">
    <property type="entry name" value="Homeodomain-like"/>
    <property type="match status" value="1"/>
</dbReference>
<dbReference type="STRING" id="390242.SAMN04488024_1245"/>
<dbReference type="InterPro" id="IPR018060">
    <property type="entry name" value="HTH_AraC"/>
</dbReference>
<dbReference type="Pfam" id="PF20240">
    <property type="entry name" value="DUF6597"/>
    <property type="match status" value="1"/>
</dbReference>
<keyword evidence="2" id="KW-0238">DNA-binding</keyword>
<dbReference type="GO" id="GO:0043565">
    <property type="term" value="F:sequence-specific DNA binding"/>
    <property type="evidence" value="ECO:0007669"/>
    <property type="project" value="InterPro"/>
</dbReference>
<keyword evidence="3" id="KW-0804">Transcription</keyword>
<dbReference type="Proteomes" id="UP000199455">
    <property type="component" value="Unassembled WGS sequence"/>
</dbReference>
<evidence type="ECO:0000313" key="5">
    <source>
        <dbReference type="EMBL" id="SDE48054.1"/>
    </source>
</evidence>
<name>A0A1G7D8U0_9SPHI</name>
<dbReference type="GO" id="GO:0003700">
    <property type="term" value="F:DNA-binding transcription factor activity"/>
    <property type="evidence" value="ECO:0007669"/>
    <property type="project" value="InterPro"/>
</dbReference>
<proteinExistence type="predicted"/>
<protein>
    <submittedName>
        <fullName evidence="5">Helix-turn-helix domain-containing protein</fullName>
    </submittedName>
</protein>
<organism evidence="5 6">
    <name type="scientific">Pedobacter soli</name>
    <dbReference type="NCBI Taxonomy" id="390242"/>
    <lineage>
        <taxon>Bacteria</taxon>
        <taxon>Pseudomonadati</taxon>
        <taxon>Bacteroidota</taxon>
        <taxon>Sphingobacteriia</taxon>
        <taxon>Sphingobacteriales</taxon>
        <taxon>Sphingobacteriaceae</taxon>
        <taxon>Pedobacter</taxon>
    </lineage>
</organism>
<dbReference type="Pfam" id="PF12833">
    <property type="entry name" value="HTH_18"/>
    <property type="match status" value="1"/>
</dbReference>
<dbReference type="InterPro" id="IPR009057">
    <property type="entry name" value="Homeodomain-like_sf"/>
</dbReference>
<dbReference type="SMART" id="SM00342">
    <property type="entry name" value="HTH_ARAC"/>
    <property type="match status" value="1"/>
</dbReference>
<dbReference type="PANTHER" id="PTHR46796">
    <property type="entry name" value="HTH-TYPE TRANSCRIPTIONAL ACTIVATOR RHAS-RELATED"/>
    <property type="match status" value="1"/>
</dbReference>
<evidence type="ECO:0000259" key="4">
    <source>
        <dbReference type="PROSITE" id="PS01124"/>
    </source>
</evidence>
<keyword evidence="1" id="KW-0805">Transcription regulation</keyword>
<evidence type="ECO:0000256" key="2">
    <source>
        <dbReference type="ARBA" id="ARBA00023125"/>
    </source>
</evidence>
<dbReference type="AlphaFoldDB" id="A0A1G7D8U0"/>
<dbReference type="PROSITE" id="PS01124">
    <property type="entry name" value="HTH_ARAC_FAMILY_2"/>
    <property type="match status" value="1"/>
</dbReference>
<dbReference type="SUPFAM" id="SSF46689">
    <property type="entry name" value="Homeodomain-like"/>
    <property type="match status" value="2"/>
</dbReference>
<feature type="domain" description="HTH araC/xylS-type" evidence="4">
    <location>
        <begin position="187"/>
        <end position="277"/>
    </location>
</feature>
<dbReference type="InterPro" id="IPR050204">
    <property type="entry name" value="AraC_XylS_family_regulators"/>
</dbReference>
<gene>
    <name evidence="5" type="ORF">SAMN04488024_1245</name>
</gene>
<dbReference type="InterPro" id="IPR046532">
    <property type="entry name" value="DUF6597"/>
</dbReference>
<evidence type="ECO:0000256" key="3">
    <source>
        <dbReference type="ARBA" id="ARBA00023163"/>
    </source>
</evidence>
<accession>A0A1G7D8U0</accession>
<reference evidence="6" key="1">
    <citation type="submission" date="2016-10" db="EMBL/GenBank/DDBJ databases">
        <authorList>
            <person name="Varghese N."/>
            <person name="Submissions S."/>
        </authorList>
    </citation>
    <scope>NUCLEOTIDE SEQUENCE [LARGE SCALE GENOMIC DNA]</scope>
    <source>
        <strain evidence="6">DSM 18609</strain>
    </source>
</reference>
<sequence>MPRNRNAHGKCNFRLKPASLQKMQIQYYDILPVLKPYIRSICTMDCGGDADTSHIRVLPDICAELFINYTAAPVAIIGNELYKGSIVSFRTNKPVDVQMRKGAGCIAICFHPGKAYPFFKIPFHLLSNTTTSLTDLWSKSAAALEDLVVHAGNNNSRVVLLQQHLLQQLSKADDKPQIKYCLQQVRLSKGLISLAALTQNIGMSQRHLSRQFQQFVGLSPSEYLRVSRFIYSLENLKSDAPDSLTNIAYQSGYYDQAHFIRDYKQYTGLTPGELLRSLNV</sequence>